<gene>
    <name evidence="11" type="ORF">ENF32_02210</name>
</gene>
<name>A0A7C0U5V5_9BACT</name>
<proteinExistence type="inferred from homology"/>
<evidence type="ECO:0000256" key="1">
    <source>
        <dbReference type="ARBA" id="ARBA00004651"/>
    </source>
</evidence>
<keyword evidence="5 9" id="KW-0812">Transmembrane</keyword>
<keyword evidence="3" id="KW-0813">Transport</keyword>
<dbReference type="PANTHER" id="PTHR30433">
    <property type="entry name" value="CHEMOTAXIS PROTEIN MOTA"/>
    <property type="match status" value="1"/>
</dbReference>
<evidence type="ECO:0000256" key="6">
    <source>
        <dbReference type="ARBA" id="ARBA00022779"/>
    </source>
</evidence>
<evidence type="ECO:0000256" key="9">
    <source>
        <dbReference type="SAM" id="Phobius"/>
    </source>
</evidence>
<organism evidence="11">
    <name type="scientific">Thermosulfidibacter takaii</name>
    <dbReference type="NCBI Taxonomy" id="412593"/>
    <lineage>
        <taxon>Bacteria</taxon>
        <taxon>Pseudomonadati</taxon>
        <taxon>Thermosulfidibacterota</taxon>
        <taxon>Thermosulfidibacteria</taxon>
        <taxon>Thermosulfidibacterales</taxon>
        <taxon>Thermosulfidibacteraceae</taxon>
    </lineage>
</organism>
<dbReference type="PROSITE" id="PS01307">
    <property type="entry name" value="MOTA"/>
    <property type="match status" value="1"/>
</dbReference>
<evidence type="ECO:0000256" key="3">
    <source>
        <dbReference type="ARBA" id="ARBA00022448"/>
    </source>
</evidence>
<keyword evidence="6" id="KW-0283">Flagellar rotation</keyword>
<evidence type="ECO:0000313" key="11">
    <source>
        <dbReference type="EMBL" id="HDD52868.1"/>
    </source>
</evidence>
<dbReference type="InterPro" id="IPR000540">
    <property type="entry name" value="Flag_MotA_CS"/>
</dbReference>
<dbReference type="GO" id="GO:0006935">
    <property type="term" value="P:chemotaxis"/>
    <property type="evidence" value="ECO:0007669"/>
    <property type="project" value="InterPro"/>
</dbReference>
<keyword evidence="4" id="KW-1003">Cell membrane</keyword>
<dbReference type="InterPro" id="IPR047055">
    <property type="entry name" value="MotA-like"/>
</dbReference>
<keyword evidence="8 9" id="KW-0472">Membrane</keyword>
<evidence type="ECO:0000256" key="5">
    <source>
        <dbReference type="ARBA" id="ARBA00022692"/>
    </source>
</evidence>
<dbReference type="PANTHER" id="PTHR30433:SF2">
    <property type="entry name" value="MOTILITY PROTEIN A"/>
    <property type="match status" value="1"/>
</dbReference>
<evidence type="ECO:0000256" key="2">
    <source>
        <dbReference type="ARBA" id="ARBA00008038"/>
    </source>
</evidence>
<dbReference type="EMBL" id="DQWS01000085">
    <property type="protein sequence ID" value="HDD52868.1"/>
    <property type="molecule type" value="Genomic_DNA"/>
</dbReference>
<feature type="transmembrane region" description="Helical" evidence="9">
    <location>
        <begin position="35"/>
        <end position="53"/>
    </location>
</feature>
<feature type="domain" description="MotA/TolQ/ExbB proton channel" evidence="10">
    <location>
        <begin position="100"/>
        <end position="216"/>
    </location>
</feature>
<reference evidence="11" key="1">
    <citation type="journal article" date="2020" name="mSystems">
        <title>Genome- and Community-Level Interaction Insights into Carbon Utilization and Element Cycling Functions of Hydrothermarchaeota in Hydrothermal Sediment.</title>
        <authorList>
            <person name="Zhou Z."/>
            <person name="Liu Y."/>
            <person name="Xu W."/>
            <person name="Pan J."/>
            <person name="Luo Z.H."/>
            <person name="Li M."/>
        </authorList>
    </citation>
    <scope>NUCLEOTIDE SEQUENCE [LARGE SCALE GENOMIC DNA]</scope>
    <source>
        <strain evidence="11">HyVt-115</strain>
    </source>
</reference>
<evidence type="ECO:0000256" key="4">
    <source>
        <dbReference type="ARBA" id="ARBA00022475"/>
    </source>
</evidence>
<dbReference type="InterPro" id="IPR002898">
    <property type="entry name" value="MotA_ExbB_proton_chnl"/>
</dbReference>
<dbReference type="GO" id="GO:0071978">
    <property type="term" value="P:bacterial-type flagellum-dependent swarming motility"/>
    <property type="evidence" value="ECO:0007669"/>
    <property type="project" value="InterPro"/>
</dbReference>
<evidence type="ECO:0000259" key="10">
    <source>
        <dbReference type="Pfam" id="PF01618"/>
    </source>
</evidence>
<comment type="caution">
    <text evidence="11">The sequence shown here is derived from an EMBL/GenBank/DDBJ whole genome shotgun (WGS) entry which is preliminary data.</text>
</comment>
<feature type="transmembrane region" description="Helical" evidence="9">
    <location>
        <begin position="144"/>
        <end position="168"/>
    </location>
</feature>
<feature type="transmembrane region" description="Helical" evidence="9">
    <location>
        <begin position="180"/>
        <end position="202"/>
    </location>
</feature>
<keyword evidence="7 9" id="KW-1133">Transmembrane helix</keyword>
<accession>A0A7C0U5V5</accession>
<dbReference type="AlphaFoldDB" id="A0A7C0U5V5"/>
<evidence type="ECO:0000256" key="8">
    <source>
        <dbReference type="ARBA" id="ARBA00023136"/>
    </source>
</evidence>
<evidence type="ECO:0000256" key="7">
    <source>
        <dbReference type="ARBA" id="ARBA00022989"/>
    </source>
</evidence>
<dbReference type="Proteomes" id="UP000885690">
    <property type="component" value="Unassembled WGS sequence"/>
</dbReference>
<sequence length="253" mass="27288">MDIATIVGILAAFGLMLMAIISGSGLSLFIDVPSLLIVVGGTVGATLTSYPLTQVLKTLAVLKNAFFNKLEKPTVYIEQIVAFADKSRKEGVLGLEEEIDKIGNPFFKKGLQMLVDGIEPAVIESTLSKEIDHLRERHELGSSIFASMGAFAPAMGMIGTLIGLVQMLKNLSDPSSIGPAMAVALLTTFYGAVLANVIFLPISGKLQVLSKHECLTKEIILEGLVCISEGLNPRIVRQKLYTMVEPKLRKEEE</sequence>
<protein>
    <submittedName>
        <fullName evidence="11">Motility protein A</fullName>
    </submittedName>
</protein>
<comment type="similarity">
    <text evidence="2">Belongs to the MotA family.</text>
</comment>
<feature type="transmembrane region" description="Helical" evidence="9">
    <location>
        <begin position="7"/>
        <end position="29"/>
    </location>
</feature>
<dbReference type="GO" id="GO:0005886">
    <property type="term" value="C:plasma membrane"/>
    <property type="evidence" value="ECO:0007669"/>
    <property type="project" value="UniProtKB-SubCell"/>
</dbReference>
<dbReference type="Pfam" id="PF01618">
    <property type="entry name" value="MotA_ExbB"/>
    <property type="match status" value="1"/>
</dbReference>
<comment type="subcellular location">
    <subcellularLocation>
        <location evidence="1">Cell membrane</location>
        <topology evidence="1">Multi-pass membrane protein</topology>
    </subcellularLocation>
</comment>